<proteinExistence type="predicted"/>
<feature type="non-terminal residue" evidence="1">
    <location>
        <position position="1"/>
    </location>
</feature>
<protein>
    <submittedName>
        <fullName evidence="1">Uncharacterized protein</fullName>
    </submittedName>
</protein>
<evidence type="ECO:0000313" key="1">
    <source>
        <dbReference type="EMBL" id="MCD7465757.1"/>
    </source>
</evidence>
<name>A0ABS8T303_DATST</name>
<comment type="caution">
    <text evidence="1">The sequence shown here is derived from an EMBL/GenBank/DDBJ whole genome shotgun (WGS) entry which is preliminary data.</text>
</comment>
<dbReference type="EMBL" id="JACEIK010001077">
    <property type="protein sequence ID" value="MCD7465757.1"/>
    <property type="molecule type" value="Genomic_DNA"/>
</dbReference>
<reference evidence="1 2" key="1">
    <citation type="journal article" date="2021" name="BMC Genomics">
        <title>Datura genome reveals duplications of psychoactive alkaloid biosynthetic genes and high mutation rate following tissue culture.</title>
        <authorList>
            <person name="Rajewski A."/>
            <person name="Carter-House D."/>
            <person name="Stajich J."/>
            <person name="Litt A."/>
        </authorList>
    </citation>
    <scope>NUCLEOTIDE SEQUENCE [LARGE SCALE GENOMIC DNA]</scope>
    <source>
        <strain evidence="1">AR-01</strain>
    </source>
</reference>
<accession>A0ABS8T303</accession>
<dbReference type="Proteomes" id="UP000823775">
    <property type="component" value="Unassembled WGS sequence"/>
</dbReference>
<gene>
    <name evidence="1" type="ORF">HAX54_001859</name>
</gene>
<sequence>RTCRISSQNFRLANNAIAGRECSSAECGAITAPARLICLMADQMLSKCRLQLTKCGTRMCPWIRGRKSVIFQSEARSIRGP</sequence>
<organism evidence="1 2">
    <name type="scientific">Datura stramonium</name>
    <name type="common">Jimsonweed</name>
    <name type="synonym">Common thornapple</name>
    <dbReference type="NCBI Taxonomy" id="4076"/>
    <lineage>
        <taxon>Eukaryota</taxon>
        <taxon>Viridiplantae</taxon>
        <taxon>Streptophyta</taxon>
        <taxon>Embryophyta</taxon>
        <taxon>Tracheophyta</taxon>
        <taxon>Spermatophyta</taxon>
        <taxon>Magnoliopsida</taxon>
        <taxon>eudicotyledons</taxon>
        <taxon>Gunneridae</taxon>
        <taxon>Pentapetalae</taxon>
        <taxon>asterids</taxon>
        <taxon>lamiids</taxon>
        <taxon>Solanales</taxon>
        <taxon>Solanaceae</taxon>
        <taxon>Solanoideae</taxon>
        <taxon>Datureae</taxon>
        <taxon>Datura</taxon>
    </lineage>
</organism>
<keyword evidence="2" id="KW-1185">Reference proteome</keyword>
<evidence type="ECO:0000313" key="2">
    <source>
        <dbReference type="Proteomes" id="UP000823775"/>
    </source>
</evidence>